<evidence type="ECO:0000313" key="2">
    <source>
        <dbReference type="Proteomes" id="UP000257109"/>
    </source>
</evidence>
<evidence type="ECO:0000313" key="1">
    <source>
        <dbReference type="EMBL" id="RDX66628.1"/>
    </source>
</evidence>
<protein>
    <submittedName>
        <fullName evidence="1">Uncharacterized protein</fullName>
    </submittedName>
</protein>
<gene>
    <name evidence="1" type="ORF">CR513_54587</name>
</gene>
<organism evidence="1 2">
    <name type="scientific">Mucuna pruriens</name>
    <name type="common">Velvet bean</name>
    <name type="synonym">Dolichos pruriens</name>
    <dbReference type="NCBI Taxonomy" id="157652"/>
    <lineage>
        <taxon>Eukaryota</taxon>
        <taxon>Viridiplantae</taxon>
        <taxon>Streptophyta</taxon>
        <taxon>Embryophyta</taxon>
        <taxon>Tracheophyta</taxon>
        <taxon>Spermatophyta</taxon>
        <taxon>Magnoliopsida</taxon>
        <taxon>eudicotyledons</taxon>
        <taxon>Gunneridae</taxon>
        <taxon>Pentapetalae</taxon>
        <taxon>rosids</taxon>
        <taxon>fabids</taxon>
        <taxon>Fabales</taxon>
        <taxon>Fabaceae</taxon>
        <taxon>Papilionoideae</taxon>
        <taxon>50 kb inversion clade</taxon>
        <taxon>NPAAA clade</taxon>
        <taxon>indigoferoid/millettioid clade</taxon>
        <taxon>Phaseoleae</taxon>
        <taxon>Mucuna</taxon>
    </lineage>
</organism>
<sequence length="132" mass="14723">MYFKVLGIGRWVIPHKGQRSLQTLYHGEPLPTYCLSDKSLNLSIDQILAFSDEDMTKSVTLEGLGGPMTRARTKKAKEAIVLAALIQKELNLEGCKPKLLAPHPRDVESLDSSNLRLVVRCYYNVEMGFSSA</sequence>
<dbReference type="AlphaFoldDB" id="A0A371EKQ7"/>
<comment type="caution">
    <text evidence="1">The sequence shown here is derived from an EMBL/GenBank/DDBJ whole genome shotgun (WGS) entry which is preliminary data.</text>
</comment>
<proteinExistence type="predicted"/>
<feature type="non-terminal residue" evidence="1">
    <location>
        <position position="1"/>
    </location>
</feature>
<dbReference type="EMBL" id="QJKJ01013357">
    <property type="protein sequence ID" value="RDX66628.1"/>
    <property type="molecule type" value="Genomic_DNA"/>
</dbReference>
<accession>A0A371EKQ7</accession>
<reference evidence="1" key="1">
    <citation type="submission" date="2018-05" db="EMBL/GenBank/DDBJ databases">
        <title>Draft genome of Mucuna pruriens seed.</title>
        <authorList>
            <person name="Nnadi N.E."/>
            <person name="Vos R."/>
            <person name="Hasami M.H."/>
            <person name="Devisetty U.K."/>
            <person name="Aguiy J.C."/>
        </authorList>
    </citation>
    <scope>NUCLEOTIDE SEQUENCE [LARGE SCALE GENOMIC DNA]</scope>
    <source>
        <strain evidence="1">JCA_2017</strain>
    </source>
</reference>
<name>A0A371EKQ7_MUCPR</name>
<dbReference type="Proteomes" id="UP000257109">
    <property type="component" value="Unassembled WGS sequence"/>
</dbReference>
<keyword evidence="2" id="KW-1185">Reference proteome</keyword>